<keyword evidence="8" id="KW-0675">Receptor</keyword>
<dbReference type="InterPro" id="IPR023996">
    <property type="entry name" value="TonB-dep_OMP_SusC/RagA"/>
</dbReference>
<evidence type="ECO:0000256" key="12">
    <source>
        <dbReference type="SAM" id="SignalP"/>
    </source>
</evidence>
<evidence type="ECO:0000256" key="2">
    <source>
        <dbReference type="ARBA" id="ARBA00022448"/>
    </source>
</evidence>
<dbReference type="InterPro" id="IPR036942">
    <property type="entry name" value="Beta-barrel_TonB_sf"/>
</dbReference>
<evidence type="ECO:0000256" key="10">
    <source>
        <dbReference type="PROSITE-ProRule" id="PRU01360"/>
    </source>
</evidence>
<feature type="domain" description="TonB-dependent receptor-like beta-barrel" evidence="13">
    <location>
        <begin position="425"/>
        <end position="845"/>
    </location>
</feature>
<feature type="domain" description="TonB-dependent receptor plug" evidence="14">
    <location>
        <begin position="117"/>
        <end position="240"/>
    </location>
</feature>
<keyword evidence="7 10" id="KW-0472">Membrane</keyword>
<evidence type="ECO:0000256" key="8">
    <source>
        <dbReference type="ARBA" id="ARBA00023170"/>
    </source>
</evidence>
<reference evidence="15 16" key="1">
    <citation type="journal article" date="2014" name="Genome Announc.">
        <title>Draft Genome Sequence of Marine Flavobacterium Jejuia pallidilutea Strain 11shimoA1 and Pigmentation Mutants.</title>
        <authorList>
            <person name="Takatani N."/>
            <person name="Nakanishi M."/>
            <person name="Meirelles P."/>
            <person name="Mino S."/>
            <person name="Suda W."/>
            <person name="Oshima K."/>
            <person name="Hattori M."/>
            <person name="Ohkuma M."/>
            <person name="Hosokawa M."/>
            <person name="Miyashita K."/>
            <person name="Thompson F.L."/>
            <person name="Niwa A."/>
            <person name="Sawabe T."/>
            <person name="Sawabe T."/>
        </authorList>
    </citation>
    <scope>NUCLEOTIDE SEQUENCE [LARGE SCALE GENOMIC DNA]</scope>
    <source>
        <strain evidence="15 16">JCM 19301</strain>
    </source>
</reference>
<dbReference type="AlphaFoldDB" id="A0A090VY95"/>
<evidence type="ECO:0000256" key="11">
    <source>
        <dbReference type="RuleBase" id="RU003357"/>
    </source>
</evidence>
<dbReference type="Gene3D" id="2.40.170.20">
    <property type="entry name" value="TonB-dependent receptor, beta-barrel domain"/>
    <property type="match status" value="1"/>
</dbReference>
<evidence type="ECO:0000256" key="4">
    <source>
        <dbReference type="ARBA" id="ARBA00022692"/>
    </source>
</evidence>
<gene>
    <name evidence="15" type="ORF">JCM19301_361</name>
</gene>
<keyword evidence="4 10" id="KW-0812">Transmembrane</keyword>
<dbReference type="Pfam" id="PF07715">
    <property type="entry name" value="Plug"/>
    <property type="match status" value="1"/>
</dbReference>
<dbReference type="PROSITE" id="PS52016">
    <property type="entry name" value="TONB_DEPENDENT_REC_3"/>
    <property type="match status" value="1"/>
</dbReference>
<dbReference type="InterPro" id="IPR023997">
    <property type="entry name" value="TonB-dep_OMP_SusC/RagA_CS"/>
</dbReference>
<dbReference type="GO" id="GO:0015344">
    <property type="term" value="F:siderophore uptake transmembrane transporter activity"/>
    <property type="evidence" value="ECO:0007669"/>
    <property type="project" value="TreeGrafter"/>
</dbReference>
<evidence type="ECO:0000256" key="9">
    <source>
        <dbReference type="ARBA" id="ARBA00023237"/>
    </source>
</evidence>
<dbReference type="Gene3D" id="2.60.40.1120">
    <property type="entry name" value="Carboxypeptidase-like, regulatory domain"/>
    <property type="match status" value="1"/>
</dbReference>
<dbReference type="FunFam" id="2.60.40.1120:FF:000003">
    <property type="entry name" value="Outer membrane protein Omp121"/>
    <property type="match status" value="1"/>
</dbReference>
<dbReference type="InterPro" id="IPR012910">
    <property type="entry name" value="Plug_dom"/>
</dbReference>
<feature type="chain" id="PRO_5001867849" evidence="12">
    <location>
        <begin position="23"/>
        <end position="1051"/>
    </location>
</feature>
<dbReference type="InterPro" id="IPR037066">
    <property type="entry name" value="Plug_dom_sf"/>
</dbReference>
<dbReference type="EMBL" id="BBNR01000017">
    <property type="protein sequence ID" value="GAL68219.1"/>
    <property type="molecule type" value="Genomic_DNA"/>
</dbReference>
<dbReference type="Gene3D" id="2.170.130.10">
    <property type="entry name" value="TonB-dependent receptor, plug domain"/>
    <property type="match status" value="1"/>
</dbReference>
<dbReference type="RefSeq" id="WP_042245166.1">
    <property type="nucleotide sequence ID" value="NZ_BBNR01000017.1"/>
</dbReference>
<evidence type="ECO:0000256" key="7">
    <source>
        <dbReference type="ARBA" id="ARBA00023136"/>
    </source>
</evidence>
<keyword evidence="3 10" id="KW-1134">Transmembrane beta strand</keyword>
<dbReference type="OrthoDB" id="9768177at2"/>
<evidence type="ECO:0000259" key="14">
    <source>
        <dbReference type="Pfam" id="PF07715"/>
    </source>
</evidence>
<dbReference type="Proteomes" id="UP000029641">
    <property type="component" value="Unassembled WGS sequence"/>
</dbReference>
<organism evidence="15 16">
    <name type="scientific">Jejuia pallidilutea</name>
    <dbReference type="NCBI Taxonomy" id="504487"/>
    <lineage>
        <taxon>Bacteria</taxon>
        <taxon>Pseudomonadati</taxon>
        <taxon>Bacteroidota</taxon>
        <taxon>Flavobacteriia</taxon>
        <taxon>Flavobacteriales</taxon>
        <taxon>Flavobacteriaceae</taxon>
        <taxon>Jejuia</taxon>
    </lineage>
</organism>
<dbReference type="InterPro" id="IPR000531">
    <property type="entry name" value="Beta-barrel_TonB"/>
</dbReference>
<dbReference type="NCBIfam" id="TIGR04056">
    <property type="entry name" value="OMP_RagA_SusC"/>
    <property type="match status" value="1"/>
</dbReference>
<dbReference type="InterPro" id="IPR039426">
    <property type="entry name" value="TonB-dep_rcpt-like"/>
</dbReference>
<evidence type="ECO:0000256" key="3">
    <source>
        <dbReference type="ARBA" id="ARBA00022452"/>
    </source>
</evidence>
<keyword evidence="9 10" id="KW-0998">Cell outer membrane</keyword>
<evidence type="ECO:0000256" key="6">
    <source>
        <dbReference type="ARBA" id="ARBA00023077"/>
    </source>
</evidence>
<keyword evidence="2 10" id="KW-0813">Transport</keyword>
<sequence length="1051" mass="114199">MKTKFSGILTLLLAFVVHISFAQEKTVSGVVTDQNGLPLPGTTVLVKGTTSGTSTDFDGNYSIKANKGATLVFSFVGYTTKEAKVGTSSTINMTLEEDAAALEEVVVTALGIRREARSIGYAVSTVKSEDLNEVRETNVLNALQGKASGLLITNQSGNVGGSTRILIRGNSSLSGTVQPLFVVDGVPISNANTATGSRITGGFDFGNRAQDINPDDIDTVTILKGASAAALYGSRASGGVIVITTKRGKKGSKASVSFNSNFRFDTPLILPDFQNEFASGDEGVYDFNETPNEQVTSGWGPSLSSLQGQTYENFNGQQKQFFAVPKNVENFYNTGALSINSLTISGAGENGSDYRLSVAYTDQTGLVPNSGLNRTNIGFNGGREFSDKLKSRVNFNYIRTNLNGTARVGANDPNVLTSIVNLLPRTTDFNDFKPWIDNQGNQLNAPGGQQNNPFWVAFENAPEVTVQRFFGNLAMEYSPTKDLNILGRAGYDTSVDKRFTQNSIGTIGRLNGTFTDDWIDRRELTLDLIATYDKDVTTDFNITTRAGMQWNERVFERLGNNALDLTVPELFAPGNADVNNVFKDINKRRIFGVFGDITFNYKNWLILNATGRNDFSSTLPAANNSFFYPSVSLSWVFSDALNLKSDIFSFGKLRGSWANVGGDTNAYLLDFNFNPDTEFFGQFGTGGTFPFNGQLAFNSNGFITNPNLRPSNQENYEVGIELGFFNSRLNINATYYSNLTEDDIVFVPTPQTSGFASFLTNVGGVSNKGFEIDLNATILRTEDFRWEVVANFSKNETIVEDLSGLPGEALNLETEFNGIAVRAVEGKPFQLFGTRFARATDADGNEIEDQILVDENGLRQIGQPGELGTIQPDFTMGLSTTFRYKGFSLSTTFDWRQGGKLFSNTVGSLRTSGLAAETAVDRDNLFVDPNTFVDNGDGTYSPNTTPIQSTQLYWGQFANASIAEGNVFDATFIKWRELSLTYTFPSKSLEKTPVKALQLGIQGRNLAIFNSSVPHIDPEASIGGAGSQLDGIERGSVPSPRSIGMNITVNF</sequence>
<comment type="subcellular location">
    <subcellularLocation>
        <location evidence="1 10">Cell outer membrane</location>
        <topology evidence="1 10">Multi-pass membrane protein</topology>
    </subcellularLocation>
</comment>
<dbReference type="PANTHER" id="PTHR30069">
    <property type="entry name" value="TONB-DEPENDENT OUTER MEMBRANE RECEPTOR"/>
    <property type="match status" value="1"/>
</dbReference>
<dbReference type="PANTHER" id="PTHR30069:SF29">
    <property type="entry name" value="HEMOGLOBIN AND HEMOGLOBIN-HAPTOGLOBIN-BINDING PROTEIN 1-RELATED"/>
    <property type="match status" value="1"/>
</dbReference>
<dbReference type="SUPFAM" id="SSF49464">
    <property type="entry name" value="Carboxypeptidase regulatory domain-like"/>
    <property type="match status" value="1"/>
</dbReference>
<evidence type="ECO:0000256" key="1">
    <source>
        <dbReference type="ARBA" id="ARBA00004571"/>
    </source>
</evidence>
<dbReference type="InterPro" id="IPR008969">
    <property type="entry name" value="CarboxyPept-like_regulatory"/>
</dbReference>
<dbReference type="STRING" id="504487.JCM19538_1519"/>
<dbReference type="Pfam" id="PF13715">
    <property type="entry name" value="CarbopepD_reg_2"/>
    <property type="match status" value="1"/>
</dbReference>
<feature type="signal peptide" evidence="12">
    <location>
        <begin position="1"/>
        <end position="22"/>
    </location>
</feature>
<protein>
    <submittedName>
        <fullName evidence="15">Putative outer membrane protein</fullName>
    </submittedName>
</protein>
<dbReference type="SUPFAM" id="SSF56935">
    <property type="entry name" value="Porins"/>
    <property type="match status" value="1"/>
</dbReference>
<evidence type="ECO:0000259" key="13">
    <source>
        <dbReference type="Pfam" id="PF00593"/>
    </source>
</evidence>
<comment type="caution">
    <text evidence="15">The sequence shown here is derived from an EMBL/GenBank/DDBJ whole genome shotgun (WGS) entry which is preliminary data.</text>
</comment>
<evidence type="ECO:0000256" key="5">
    <source>
        <dbReference type="ARBA" id="ARBA00022729"/>
    </source>
</evidence>
<name>A0A090VY95_9FLAO</name>
<dbReference type="NCBIfam" id="TIGR04057">
    <property type="entry name" value="SusC_RagA_signa"/>
    <property type="match status" value="1"/>
</dbReference>
<accession>A0A090VY95</accession>
<dbReference type="Pfam" id="PF00593">
    <property type="entry name" value="TonB_dep_Rec_b-barrel"/>
    <property type="match status" value="1"/>
</dbReference>
<proteinExistence type="inferred from homology"/>
<keyword evidence="5 12" id="KW-0732">Signal</keyword>
<keyword evidence="6 11" id="KW-0798">TonB box</keyword>
<dbReference type="GO" id="GO:0009279">
    <property type="term" value="C:cell outer membrane"/>
    <property type="evidence" value="ECO:0007669"/>
    <property type="project" value="UniProtKB-SubCell"/>
</dbReference>
<comment type="similarity">
    <text evidence="10 11">Belongs to the TonB-dependent receptor family.</text>
</comment>
<evidence type="ECO:0000313" key="15">
    <source>
        <dbReference type="EMBL" id="GAL68219.1"/>
    </source>
</evidence>
<dbReference type="GO" id="GO:0044718">
    <property type="term" value="P:siderophore transmembrane transport"/>
    <property type="evidence" value="ECO:0007669"/>
    <property type="project" value="TreeGrafter"/>
</dbReference>
<dbReference type="eggNOG" id="COG4771">
    <property type="taxonomic scope" value="Bacteria"/>
</dbReference>
<evidence type="ECO:0000313" key="16">
    <source>
        <dbReference type="Proteomes" id="UP000029641"/>
    </source>
</evidence>